<dbReference type="GO" id="GO:0016020">
    <property type="term" value="C:membrane"/>
    <property type="evidence" value="ECO:0007669"/>
    <property type="project" value="UniProtKB-SubCell"/>
</dbReference>
<protein>
    <recommendedName>
        <fullName evidence="9">Protein translocase subunit SecY</fullName>
    </recommendedName>
</protein>
<evidence type="ECO:0000256" key="10">
    <source>
        <dbReference type="RuleBase" id="RU004349"/>
    </source>
</evidence>
<dbReference type="InterPro" id="IPR002208">
    <property type="entry name" value="SecY/SEC61-alpha"/>
</dbReference>
<evidence type="ECO:0000256" key="9">
    <source>
        <dbReference type="ARBA" id="ARBA00039733"/>
    </source>
</evidence>
<keyword evidence="3" id="KW-0813">Transport</keyword>
<keyword evidence="6 11" id="KW-1133">Transmembrane helix</keyword>
<dbReference type="PANTHER" id="PTHR10906">
    <property type="entry name" value="SECY/SEC61-ALPHA FAMILY MEMBER"/>
    <property type="match status" value="1"/>
</dbReference>
<dbReference type="InterPro" id="IPR030659">
    <property type="entry name" value="SecY_CS"/>
</dbReference>
<dbReference type="PRINTS" id="PR00303">
    <property type="entry name" value="SECYTRNLCASE"/>
</dbReference>
<evidence type="ECO:0000313" key="13">
    <source>
        <dbReference type="Proteomes" id="UP000230538"/>
    </source>
</evidence>
<dbReference type="Proteomes" id="UP000230538">
    <property type="component" value="Unassembled WGS sequence"/>
</dbReference>
<gene>
    <name evidence="12" type="ORF">CO181_00605</name>
</gene>
<name>A0A2M7WYQ2_UNCKA</name>
<dbReference type="FunFam" id="1.10.3370.10:FF:000001">
    <property type="entry name" value="Preprotein translocase subunit SecY"/>
    <property type="match status" value="1"/>
</dbReference>
<comment type="subcellular location">
    <subcellularLocation>
        <location evidence="1">Membrane</location>
        <topology evidence="1">Multi-pass membrane protein</topology>
    </subcellularLocation>
</comment>
<organism evidence="12 13">
    <name type="scientific">candidate division WWE3 bacterium CG_4_9_14_3_um_filter_43_9</name>
    <dbReference type="NCBI Taxonomy" id="1975082"/>
    <lineage>
        <taxon>Bacteria</taxon>
        <taxon>Katanobacteria</taxon>
    </lineage>
</organism>
<reference evidence="13" key="1">
    <citation type="submission" date="2017-09" db="EMBL/GenBank/DDBJ databases">
        <title>Depth-based differentiation of microbial function through sediment-hosted aquifers and enrichment of novel symbionts in the deep terrestrial subsurface.</title>
        <authorList>
            <person name="Probst A.J."/>
            <person name="Ladd B."/>
            <person name="Jarett J.K."/>
            <person name="Geller-Mcgrath D.E."/>
            <person name="Sieber C.M.K."/>
            <person name="Emerson J.B."/>
            <person name="Anantharaman K."/>
            <person name="Thomas B.C."/>
            <person name="Malmstrom R."/>
            <person name="Stieglmeier M."/>
            <person name="Klingl A."/>
            <person name="Woyke T."/>
            <person name="Ryan C.M."/>
            <person name="Banfield J.F."/>
        </authorList>
    </citation>
    <scope>NUCLEOTIDE SEQUENCE [LARGE SCALE GENOMIC DNA]</scope>
</reference>
<evidence type="ECO:0000256" key="3">
    <source>
        <dbReference type="ARBA" id="ARBA00022448"/>
    </source>
</evidence>
<proteinExistence type="inferred from homology"/>
<dbReference type="InterPro" id="IPR023201">
    <property type="entry name" value="SecY_dom_sf"/>
</dbReference>
<dbReference type="AlphaFoldDB" id="A0A2M7WYQ2"/>
<comment type="similarity">
    <text evidence="2 10">Belongs to the SecY/SEC61-alpha family.</text>
</comment>
<feature type="transmembrane region" description="Helical" evidence="11">
    <location>
        <begin position="232"/>
        <end position="254"/>
    </location>
</feature>
<evidence type="ECO:0000256" key="5">
    <source>
        <dbReference type="ARBA" id="ARBA00022927"/>
    </source>
</evidence>
<evidence type="ECO:0000256" key="1">
    <source>
        <dbReference type="ARBA" id="ARBA00004141"/>
    </source>
</evidence>
<feature type="transmembrane region" description="Helical" evidence="11">
    <location>
        <begin position="314"/>
        <end position="335"/>
    </location>
</feature>
<dbReference type="Pfam" id="PF00344">
    <property type="entry name" value="SecY"/>
    <property type="match status" value="1"/>
</dbReference>
<dbReference type="PROSITE" id="PS00756">
    <property type="entry name" value="SECY_2"/>
    <property type="match status" value="1"/>
</dbReference>
<sequence>LGLNPYINASIIFQLLEMVFPKLEALVKEGEHGRQKINQYTRIATVPLAAVQAFGMYILFRSQGVISTLSVIDLAALIISLTAGTILLMWLGELISERGVGNGISILIFAGILGSLPVSFAQTLATRTQGDIFRFFFFVIMALLVIGGIVFVQEAQRKIPVQYAKRVRGGKFFGGQSTHLPIRINQAGVIPIIFAMSLVIVPGTVASYLTKSSSASIAFYAQKIVALFDNSVFYSVVYFLLVVGFTYFYTAVTFNPDKIAEDLKKYGGFIPGIRPGKSTSEYLSRILTRVTLAGALFLGAIAILPFIARSLTGIQAIELGGTGILIVVSVILETVRQIESMLVMRNYEGFLS</sequence>
<feature type="transmembrane region" description="Helical" evidence="11">
    <location>
        <begin position="103"/>
        <end position="120"/>
    </location>
</feature>
<dbReference type="InterPro" id="IPR026593">
    <property type="entry name" value="SecY"/>
</dbReference>
<feature type="transmembrane region" description="Helical" evidence="11">
    <location>
        <begin position="132"/>
        <end position="152"/>
    </location>
</feature>
<evidence type="ECO:0000256" key="6">
    <source>
        <dbReference type="ARBA" id="ARBA00022989"/>
    </source>
</evidence>
<dbReference type="GO" id="GO:0015031">
    <property type="term" value="P:protein transport"/>
    <property type="evidence" value="ECO:0007669"/>
    <property type="project" value="UniProtKB-KW"/>
</dbReference>
<evidence type="ECO:0000256" key="2">
    <source>
        <dbReference type="ARBA" id="ARBA00005751"/>
    </source>
</evidence>
<evidence type="ECO:0000256" key="7">
    <source>
        <dbReference type="ARBA" id="ARBA00023010"/>
    </source>
</evidence>
<evidence type="ECO:0000256" key="11">
    <source>
        <dbReference type="SAM" id="Phobius"/>
    </source>
</evidence>
<evidence type="ECO:0000256" key="4">
    <source>
        <dbReference type="ARBA" id="ARBA00022692"/>
    </source>
</evidence>
<feature type="transmembrane region" description="Helical" evidence="11">
    <location>
        <begin position="66"/>
        <end position="91"/>
    </location>
</feature>
<evidence type="ECO:0000256" key="8">
    <source>
        <dbReference type="ARBA" id="ARBA00023136"/>
    </source>
</evidence>
<feature type="non-terminal residue" evidence="12">
    <location>
        <position position="1"/>
    </location>
</feature>
<accession>A0A2M7WYQ2</accession>
<feature type="transmembrane region" description="Helical" evidence="11">
    <location>
        <begin position="39"/>
        <end position="60"/>
    </location>
</feature>
<dbReference type="HAMAP" id="MF_01465">
    <property type="entry name" value="SecY"/>
    <property type="match status" value="1"/>
</dbReference>
<keyword evidence="5" id="KW-0653">Protein transport</keyword>
<feature type="transmembrane region" description="Helical" evidence="11">
    <location>
        <begin position="189"/>
        <end position="209"/>
    </location>
</feature>
<keyword evidence="7" id="KW-0811">Translocation</keyword>
<keyword evidence="4 11" id="KW-0812">Transmembrane</keyword>
<dbReference type="SUPFAM" id="SSF103491">
    <property type="entry name" value="Preprotein translocase SecY subunit"/>
    <property type="match status" value="1"/>
</dbReference>
<feature type="transmembrane region" description="Helical" evidence="11">
    <location>
        <begin position="286"/>
        <end position="308"/>
    </location>
</feature>
<dbReference type="Gene3D" id="1.10.3370.10">
    <property type="entry name" value="SecY subunit domain"/>
    <property type="match status" value="1"/>
</dbReference>
<evidence type="ECO:0000313" key="12">
    <source>
        <dbReference type="EMBL" id="PJA38372.1"/>
    </source>
</evidence>
<keyword evidence="8 11" id="KW-0472">Membrane</keyword>
<comment type="caution">
    <text evidence="12">The sequence shown here is derived from an EMBL/GenBank/DDBJ whole genome shotgun (WGS) entry which is preliminary data.</text>
</comment>
<dbReference type="EMBL" id="PFXB01000019">
    <property type="protein sequence ID" value="PJA38372.1"/>
    <property type="molecule type" value="Genomic_DNA"/>
</dbReference>
<dbReference type="NCBIfam" id="TIGR00967">
    <property type="entry name" value="3a0501s007"/>
    <property type="match status" value="1"/>
</dbReference>